<evidence type="ECO:0000313" key="3">
    <source>
        <dbReference type="EMBL" id="QYA33009.1"/>
    </source>
</evidence>
<dbReference type="GO" id="GO:0016779">
    <property type="term" value="F:nucleotidyltransferase activity"/>
    <property type="evidence" value="ECO:0007669"/>
    <property type="project" value="UniProtKB-KW"/>
</dbReference>
<dbReference type="EMBL" id="CP124577">
    <property type="protein sequence ID" value="WZE66822.1"/>
    <property type="molecule type" value="Genomic_DNA"/>
</dbReference>
<accession>A0AAU6R9M9</accession>
<dbReference type="RefSeq" id="WP_219493599.1">
    <property type="nucleotide sequence ID" value="NZ_CP124577.1"/>
</dbReference>
<keyword evidence="3" id="KW-0808">Transferase</keyword>
<reference evidence="3" key="1">
    <citation type="submission" date="2021-07" db="EMBL/GenBank/DDBJ databases">
        <title>Prevalence and characterization of methicillin-resistant Macrococcus spp. in food producing animals and meat in Switzerland in 2019.</title>
        <authorList>
            <person name="Keller J.E."/>
            <person name="Schwendener S."/>
            <person name="Neuenschwander J."/>
            <person name="Overesch G."/>
            <person name="Perreten V."/>
        </authorList>
    </citation>
    <scope>NUCLEOTIDE SEQUENCE</scope>
    <source>
        <strain evidence="3">19Msa1099</strain>
    </source>
</reference>
<keyword evidence="3" id="KW-0548">Nucleotidyltransferase</keyword>
<proteinExistence type="inferred from homology"/>
<organism evidence="3">
    <name type="scientific">Macrococcus psychrotolerans</name>
    <dbReference type="NCBI Taxonomy" id="3039389"/>
    <lineage>
        <taxon>Bacteria</taxon>
        <taxon>Bacillati</taxon>
        <taxon>Bacillota</taxon>
        <taxon>Bacilli</taxon>
        <taxon>Bacillales</taxon>
        <taxon>Staphylococcaceae</taxon>
        <taxon>Macrococcus</taxon>
    </lineage>
</organism>
<dbReference type="GO" id="GO:0008146">
    <property type="term" value="F:sulfotransferase activity"/>
    <property type="evidence" value="ECO:0007669"/>
    <property type="project" value="TreeGrafter"/>
</dbReference>
<dbReference type="GO" id="GO:0004792">
    <property type="term" value="F:thiosulfate-cyanide sulfurtransferase activity"/>
    <property type="evidence" value="ECO:0007669"/>
    <property type="project" value="TreeGrafter"/>
</dbReference>
<dbReference type="InterPro" id="IPR045886">
    <property type="entry name" value="ThiF/MoeB/HesA"/>
</dbReference>
<dbReference type="InterPro" id="IPR000594">
    <property type="entry name" value="ThiF_NAD_FAD-bd"/>
</dbReference>
<dbReference type="PANTHER" id="PTHR10953:SF102">
    <property type="entry name" value="ADENYLYLTRANSFERASE AND SULFURTRANSFERASE MOCS3"/>
    <property type="match status" value="1"/>
</dbReference>
<name>A0AAT9P6X6_9STAP</name>
<dbReference type="EMBL" id="CP079955">
    <property type="protein sequence ID" value="QYA33009.1"/>
    <property type="molecule type" value="Genomic_DNA"/>
</dbReference>
<accession>A0AAT9P6X6</accession>
<dbReference type="FunFam" id="3.40.50.720:FF:000080">
    <property type="entry name" value="Thiazole biosynthesis adenylyltransferase ThiF"/>
    <property type="match status" value="1"/>
</dbReference>
<comment type="similarity">
    <text evidence="1">Belongs to the HesA/MoeB/ThiF family.</text>
</comment>
<protein>
    <submittedName>
        <fullName evidence="3">ThiF family adenylyltransferase</fullName>
    </submittedName>
</protein>
<dbReference type="AlphaFoldDB" id="A0AAT9P6X6"/>
<evidence type="ECO:0000313" key="4">
    <source>
        <dbReference type="EMBL" id="WZE66822.1"/>
    </source>
</evidence>
<evidence type="ECO:0000256" key="1">
    <source>
        <dbReference type="ARBA" id="ARBA00009919"/>
    </source>
</evidence>
<reference evidence="4" key="2">
    <citation type="submission" date="2023-04" db="EMBL/GenBank/DDBJ databases">
        <title>Macrococci isolated from food, foodproducing animals, and human clinical materials.</title>
        <authorList>
            <person name="Maslanova I."/>
            <person name="Svec P."/>
            <person name="Sedlacek I."/>
            <person name="Novakova D."/>
            <person name="Keller J.E."/>
            <person name="Schwendener S."/>
            <person name="Finstrlova A."/>
            <person name="Botka T."/>
            <person name="Kovarovic V."/>
            <person name="Petras P."/>
            <person name="Perreten V."/>
            <person name="Pantucek R."/>
        </authorList>
    </citation>
    <scope>NUCLEOTIDE SEQUENCE</scope>
    <source>
        <strain evidence="4">NRL/St 21/332</strain>
    </source>
</reference>
<dbReference type="CDD" id="cd00757">
    <property type="entry name" value="ThiF_MoeB_HesA_family"/>
    <property type="match status" value="1"/>
</dbReference>
<dbReference type="Pfam" id="PF00899">
    <property type="entry name" value="ThiF"/>
    <property type="match status" value="1"/>
</dbReference>
<feature type="domain" description="THIF-type NAD/FAD binding fold" evidence="2">
    <location>
        <begin position="3"/>
        <end position="230"/>
    </location>
</feature>
<evidence type="ECO:0000259" key="2">
    <source>
        <dbReference type="Pfam" id="PF00899"/>
    </source>
</evidence>
<gene>
    <name evidence="3" type="ORF">KYI10_00725</name>
    <name evidence="4" type="ORF">QA541_00740</name>
</gene>
<sequence length="329" mass="37260">MRYDRQIKFYGIGQEGQERLSQKTVGIVGCGALGTHLAESMARCGVNKIVIVDRDYVELSNLQRQSLFKEQDAVDSTPKVIACERELKAIRSDIQIETYIDHLDAPLLEAAFLQCDCILDATDNFETRLLINDFAYKYNIPWIYGACVESTYVACPFIPGETPCFNCVMGMLPIMNRTCDTVGVIEPAVSMATSFQMAYALKLLTGTPFDAKLVFGDVWQMDHTALKFSRMYDDECMTCGGQATYPELHKRTHETMLCGRDTVQITTQFSDEELLKHLESLSITVQETPYFIRFNFNGYPIVRFKGGRMLIHEVQSMAEGKTVYHQLFG</sequence>
<dbReference type="GO" id="GO:0005829">
    <property type="term" value="C:cytosol"/>
    <property type="evidence" value="ECO:0007669"/>
    <property type="project" value="TreeGrafter"/>
</dbReference>
<dbReference type="PANTHER" id="PTHR10953">
    <property type="entry name" value="UBIQUITIN-ACTIVATING ENZYME E1"/>
    <property type="match status" value="1"/>
</dbReference>